<dbReference type="InParanoid" id="Q020V5"/>
<dbReference type="OrthoDB" id="9803916at2"/>
<protein>
    <recommendedName>
        <fullName evidence="2">mRNA 3-end processing factor</fullName>
    </recommendedName>
</protein>
<proteinExistence type="predicted"/>
<evidence type="ECO:0008006" key="2">
    <source>
        <dbReference type="Google" id="ProtNLM"/>
    </source>
</evidence>
<dbReference type="HOGENOM" id="CLU_050517_1_0_0"/>
<dbReference type="AlphaFoldDB" id="Q020V5"/>
<dbReference type="PANTHER" id="PTHR11203:SF49">
    <property type="entry name" value="BLL1145 PROTEIN"/>
    <property type="match status" value="1"/>
</dbReference>
<gene>
    <name evidence="1" type="ordered locus">Acid_3562</name>
</gene>
<dbReference type="InterPro" id="IPR050698">
    <property type="entry name" value="MBL"/>
</dbReference>
<dbReference type="InterPro" id="IPR036866">
    <property type="entry name" value="RibonucZ/Hydroxyglut_hydro"/>
</dbReference>
<dbReference type="GO" id="GO:0004521">
    <property type="term" value="F:RNA endonuclease activity"/>
    <property type="evidence" value="ECO:0007669"/>
    <property type="project" value="TreeGrafter"/>
</dbReference>
<dbReference type="Gene3D" id="3.60.15.10">
    <property type="entry name" value="Ribonuclease Z/Hydroxyacylglutathione hydrolase-like"/>
    <property type="match status" value="1"/>
</dbReference>
<dbReference type="eggNOG" id="COG1236">
    <property type="taxonomic scope" value="Bacteria"/>
</dbReference>
<accession>Q020V5</accession>
<dbReference type="STRING" id="234267.Acid_3562"/>
<reference evidence="1" key="1">
    <citation type="submission" date="2006-10" db="EMBL/GenBank/DDBJ databases">
        <title>Complete sequence of Solibacter usitatus Ellin6076.</title>
        <authorList>
            <consortium name="US DOE Joint Genome Institute"/>
            <person name="Copeland A."/>
            <person name="Lucas S."/>
            <person name="Lapidus A."/>
            <person name="Barry K."/>
            <person name="Detter J.C."/>
            <person name="Glavina del Rio T."/>
            <person name="Hammon N."/>
            <person name="Israni S."/>
            <person name="Dalin E."/>
            <person name="Tice H."/>
            <person name="Pitluck S."/>
            <person name="Thompson L.S."/>
            <person name="Brettin T."/>
            <person name="Bruce D."/>
            <person name="Han C."/>
            <person name="Tapia R."/>
            <person name="Gilna P."/>
            <person name="Schmutz J."/>
            <person name="Larimer F."/>
            <person name="Land M."/>
            <person name="Hauser L."/>
            <person name="Kyrpides N."/>
            <person name="Mikhailova N."/>
            <person name="Janssen P.H."/>
            <person name="Kuske C.R."/>
            <person name="Richardson P."/>
        </authorList>
    </citation>
    <scope>NUCLEOTIDE SEQUENCE</scope>
    <source>
        <strain evidence="1">Ellin6076</strain>
    </source>
</reference>
<dbReference type="NCBIfam" id="TIGR04122">
    <property type="entry name" value="Xnuc_lig_assoc"/>
    <property type="match status" value="1"/>
</dbReference>
<sequence>MALLEVREAGLYCPAGDFHIDPSLPVDRALITHAHSDHASPGSRAYLTTSSGAALLRARLGDEAAIQTEPYGAAIRIGDVNVSFHPSGHILGSAQIRIQHGGEVWVVSGDYKLAPDPTCEPFEPVRCHTFVTESTFGLPIFRWTDAAQTIAEIQRWWVANQQAERASILFAYPIGKAQRILSGLDATAGPLIFHEPVERYNAIYRGQGIPLPLPGEAADFAGALVVVSPNAQGSQWLRRFGPASTAFASGWMRIRGPRRRRSLDRGFVLSDHADWPALLQAIDQSGADQVWVTHGYVAPLVRWLTERGKQAIPVELKPPAEEEE</sequence>
<dbReference type="SUPFAM" id="SSF56281">
    <property type="entry name" value="Metallo-hydrolase/oxidoreductase"/>
    <property type="match status" value="1"/>
</dbReference>
<name>Q020V5_SOLUE</name>
<evidence type="ECO:0000313" key="1">
    <source>
        <dbReference type="EMBL" id="ABJ84534.1"/>
    </source>
</evidence>
<dbReference type="KEGG" id="sus:Acid_3562"/>
<organism evidence="1">
    <name type="scientific">Solibacter usitatus (strain Ellin6076)</name>
    <dbReference type="NCBI Taxonomy" id="234267"/>
    <lineage>
        <taxon>Bacteria</taxon>
        <taxon>Pseudomonadati</taxon>
        <taxon>Acidobacteriota</taxon>
        <taxon>Terriglobia</taxon>
        <taxon>Bryobacterales</taxon>
        <taxon>Solibacteraceae</taxon>
        <taxon>Candidatus Solibacter</taxon>
    </lineage>
</organism>
<dbReference type="InterPro" id="IPR026360">
    <property type="entry name" value="Xnuc_lig_assoc"/>
</dbReference>
<dbReference type="PANTHER" id="PTHR11203">
    <property type="entry name" value="CLEAVAGE AND POLYADENYLATION SPECIFICITY FACTOR FAMILY MEMBER"/>
    <property type="match status" value="1"/>
</dbReference>
<dbReference type="EMBL" id="CP000473">
    <property type="protein sequence ID" value="ABJ84534.1"/>
    <property type="molecule type" value="Genomic_DNA"/>
</dbReference>